<dbReference type="SUPFAM" id="SSF51730">
    <property type="entry name" value="FAD-linked oxidoreductase"/>
    <property type="match status" value="1"/>
</dbReference>
<evidence type="ECO:0000256" key="1">
    <source>
        <dbReference type="ARBA" id="ARBA00001974"/>
    </source>
</evidence>
<dbReference type="PANTHER" id="PTHR45754:SF3">
    <property type="entry name" value="METHYLENETETRAHYDROFOLATE REDUCTASE (NADPH)"/>
    <property type="match status" value="1"/>
</dbReference>
<proteinExistence type="inferred from homology"/>
<dbReference type="AlphaFoldDB" id="A0A853GXS6"/>
<dbReference type="InterPro" id="IPR004620">
    <property type="entry name" value="MTHF_reductase_bac"/>
</dbReference>
<dbReference type="InterPro" id="IPR003171">
    <property type="entry name" value="Mehydrof_redctse-like"/>
</dbReference>
<evidence type="ECO:0000313" key="13">
    <source>
        <dbReference type="EMBL" id="NYT84932.1"/>
    </source>
</evidence>
<evidence type="ECO:0000256" key="2">
    <source>
        <dbReference type="ARBA" id="ARBA00004777"/>
    </source>
</evidence>
<comment type="pathway">
    <text evidence="10">Amino-acid biosynthesis; L-methionine biosynthesis via de novo pathway.</text>
</comment>
<comment type="pathway">
    <text evidence="2 12">One-carbon metabolism; tetrahydrofolate interconversion.</text>
</comment>
<keyword evidence="8" id="KW-0520">NAD</keyword>
<evidence type="ECO:0000256" key="10">
    <source>
        <dbReference type="ARBA" id="ARBA00034478"/>
    </source>
</evidence>
<keyword evidence="7 12" id="KW-0560">Oxidoreductase</keyword>
<evidence type="ECO:0000256" key="6">
    <source>
        <dbReference type="ARBA" id="ARBA00022827"/>
    </source>
</evidence>
<keyword evidence="4" id="KW-0028">Amino-acid biosynthesis</keyword>
<evidence type="ECO:0000256" key="8">
    <source>
        <dbReference type="ARBA" id="ARBA00023027"/>
    </source>
</evidence>
<protein>
    <recommendedName>
        <fullName evidence="12">Methylenetetrahydrofolate reductase</fullName>
        <ecNumber evidence="12">1.5.1.54</ecNumber>
    </recommendedName>
</protein>
<comment type="caution">
    <text evidence="13">The sequence shown here is derived from an EMBL/GenBank/DDBJ whole genome shotgun (WGS) entry which is preliminary data.</text>
</comment>
<dbReference type="PANTHER" id="PTHR45754">
    <property type="entry name" value="METHYLENETETRAHYDROFOLATE REDUCTASE"/>
    <property type="match status" value="1"/>
</dbReference>
<evidence type="ECO:0000256" key="4">
    <source>
        <dbReference type="ARBA" id="ARBA00022605"/>
    </source>
</evidence>
<dbReference type="InterPro" id="IPR029041">
    <property type="entry name" value="FAD-linked_oxidoreductase-like"/>
</dbReference>
<evidence type="ECO:0000256" key="11">
    <source>
        <dbReference type="ARBA" id="ARBA00048628"/>
    </source>
</evidence>
<comment type="similarity">
    <text evidence="3 12">Belongs to the methylenetetrahydrofolate reductase family.</text>
</comment>
<dbReference type="EMBL" id="JACCEV010000001">
    <property type="protein sequence ID" value="NYT84932.1"/>
    <property type="molecule type" value="Genomic_DNA"/>
</dbReference>
<dbReference type="GO" id="GO:0009086">
    <property type="term" value="P:methionine biosynthetic process"/>
    <property type="evidence" value="ECO:0007669"/>
    <property type="project" value="UniProtKB-KW"/>
</dbReference>
<name>A0A853GXS6_9BURK</name>
<dbReference type="CDD" id="cd00537">
    <property type="entry name" value="MTHFR"/>
    <property type="match status" value="1"/>
</dbReference>
<evidence type="ECO:0000256" key="7">
    <source>
        <dbReference type="ARBA" id="ARBA00023002"/>
    </source>
</evidence>
<evidence type="ECO:0000256" key="3">
    <source>
        <dbReference type="ARBA" id="ARBA00006743"/>
    </source>
</evidence>
<accession>A0A853GXS6</accession>
<comment type="cofactor">
    <cofactor evidence="1 12">
        <name>FAD</name>
        <dbReference type="ChEBI" id="CHEBI:57692"/>
    </cofactor>
</comment>
<dbReference type="Proteomes" id="UP000554144">
    <property type="component" value="Unassembled WGS sequence"/>
</dbReference>
<dbReference type="RefSeq" id="WP_130037694.1">
    <property type="nucleotide sequence ID" value="NZ_JACCEV010000001.1"/>
</dbReference>
<dbReference type="GO" id="GO:0071949">
    <property type="term" value="F:FAD binding"/>
    <property type="evidence" value="ECO:0007669"/>
    <property type="project" value="TreeGrafter"/>
</dbReference>
<evidence type="ECO:0000256" key="5">
    <source>
        <dbReference type="ARBA" id="ARBA00022630"/>
    </source>
</evidence>
<keyword evidence="5 12" id="KW-0285">Flavoprotein</keyword>
<dbReference type="EC" id="1.5.1.54" evidence="12"/>
<dbReference type="GO" id="GO:0005829">
    <property type="term" value="C:cytosol"/>
    <property type="evidence" value="ECO:0007669"/>
    <property type="project" value="InterPro"/>
</dbReference>
<dbReference type="NCBIfam" id="TIGR00676">
    <property type="entry name" value="fadh2"/>
    <property type="match status" value="1"/>
</dbReference>
<evidence type="ECO:0000256" key="12">
    <source>
        <dbReference type="RuleBase" id="RU003862"/>
    </source>
</evidence>
<dbReference type="Pfam" id="PF02219">
    <property type="entry name" value="MTHFR"/>
    <property type="match status" value="1"/>
</dbReference>
<dbReference type="GO" id="GO:0106312">
    <property type="term" value="F:methylenetetrahydrofolate reductase (NADH) activity"/>
    <property type="evidence" value="ECO:0007669"/>
    <property type="project" value="UniProtKB-EC"/>
</dbReference>
<keyword evidence="9" id="KW-0486">Methionine biosynthesis</keyword>
<comment type="catalytic activity">
    <reaction evidence="11">
        <text>(6S)-5-methyl-5,6,7,8-tetrahydrofolate + NAD(+) = (6R)-5,10-methylene-5,6,7,8-tetrahydrofolate + NADH + H(+)</text>
        <dbReference type="Rhea" id="RHEA:19821"/>
        <dbReference type="ChEBI" id="CHEBI:15378"/>
        <dbReference type="ChEBI" id="CHEBI:15636"/>
        <dbReference type="ChEBI" id="CHEBI:18608"/>
        <dbReference type="ChEBI" id="CHEBI:57540"/>
        <dbReference type="ChEBI" id="CHEBI:57945"/>
        <dbReference type="EC" id="1.5.1.54"/>
    </reaction>
    <physiologicalReaction direction="right-to-left" evidence="11">
        <dbReference type="Rhea" id="RHEA:19823"/>
    </physiologicalReaction>
</comment>
<dbReference type="UniPathway" id="UPA00193"/>
<dbReference type="OrthoDB" id="9812555at2"/>
<reference evidence="13 14" key="1">
    <citation type="submission" date="2020-07" db="EMBL/GenBank/DDBJ databases">
        <title>Taxonomic revisions and descriptions of new bacterial species based on genomic comparisons in the high-G+C-content subgroup of the family Alcaligenaceae.</title>
        <authorList>
            <person name="Szabo A."/>
            <person name="Felfoldi T."/>
        </authorList>
    </citation>
    <scope>NUCLEOTIDE SEQUENCE [LARGE SCALE GENOMIC DNA]</scope>
    <source>
        <strain evidence="13 14">DSM 25667</strain>
    </source>
</reference>
<keyword evidence="6 12" id="KW-0274">FAD</keyword>
<dbReference type="GO" id="GO:0035999">
    <property type="term" value="P:tetrahydrofolate interconversion"/>
    <property type="evidence" value="ECO:0007669"/>
    <property type="project" value="UniProtKB-UniPathway"/>
</dbReference>
<keyword evidence="14" id="KW-1185">Reference proteome</keyword>
<organism evidence="13 14">
    <name type="scientific">Pollutimonas harenae</name>
    <dbReference type="NCBI Taxonomy" id="657015"/>
    <lineage>
        <taxon>Bacteria</taxon>
        <taxon>Pseudomonadati</taxon>
        <taxon>Pseudomonadota</taxon>
        <taxon>Betaproteobacteria</taxon>
        <taxon>Burkholderiales</taxon>
        <taxon>Alcaligenaceae</taxon>
        <taxon>Pollutimonas</taxon>
    </lineage>
</organism>
<evidence type="ECO:0000256" key="9">
    <source>
        <dbReference type="ARBA" id="ARBA00023167"/>
    </source>
</evidence>
<dbReference type="Gene3D" id="3.20.20.220">
    <property type="match status" value="1"/>
</dbReference>
<gene>
    <name evidence="13" type="primary">metF</name>
    <name evidence="13" type="ORF">H0A62_04875</name>
</gene>
<evidence type="ECO:0000313" key="14">
    <source>
        <dbReference type="Proteomes" id="UP000554144"/>
    </source>
</evidence>
<sequence length="280" mass="30726">MSSKQAVSLEFFPPRDIAAQEKLVRSAKQLLALHPTYVSVTFGAGGSTRTGTVDTVRLMQNLGCNAAPHLSCIGASRAELAEILDMYREQGIRRIVALRGDLPSGMGGDGGDLHYASELVAFIREHSSDWFHIEVAAYPEMHPQASSAQADLDYFVNKVQAGANSAITQYFFNADAYYDFVDRVEARGVSVPIVPGIMPITNYTQLSRFSNMCGAEIPRWIRLRLADFGDDKASIKDFGVEVISRLSQDLLDNGAPGLHFYTLNNAEVTMAVWKRLSLDG</sequence>